<evidence type="ECO:0000313" key="3">
    <source>
        <dbReference type="Proteomes" id="UP000188604"/>
    </source>
</evidence>
<organism evidence="2 3">
    <name type="scientific">Neoasaia chiangmaiensis</name>
    <dbReference type="NCBI Taxonomy" id="320497"/>
    <lineage>
        <taxon>Bacteria</taxon>
        <taxon>Pseudomonadati</taxon>
        <taxon>Pseudomonadota</taxon>
        <taxon>Alphaproteobacteria</taxon>
        <taxon>Acetobacterales</taxon>
        <taxon>Acetobacteraceae</taxon>
        <taxon>Neoasaia</taxon>
    </lineage>
</organism>
<dbReference type="STRING" id="320497.A0U93_03080"/>
<reference evidence="2 3" key="1">
    <citation type="submission" date="2016-03" db="EMBL/GenBank/DDBJ databases">
        <title>Acetic acid bacteria sequencing.</title>
        <authorList>
            <person name="Brandt J."/>
            <person name="Jakob F."/>
            <person name="Vogel R.F."/>
        </authorList>
    </citation>
    <scope>NUCLEOTIDE SEQUENCE [LARGE SCALE GENOMIC DNA]</scope>
    <source>
        <strain evidence="2 3">NBRC 101099</strain>
    </source>
</reference>
<sequence>MLHPMKYIAPGITVLLAFSGVAEAAPTLPAACMASRAQYEQNVGNDLSQSGYRAQLGNTAAQIRIDQASLNDAAHRLDTSQLKHANDIAALGALLALYGKTTPACDTPQAHQAAEDIARRIREGAQPELTWHNVRLMKADRSYTARTAHIRFLPDTGARSAQIRVQLSVSGIAEASGKLAPQSFAADISVPPRALTDNDGSEGQTMTVRQGETATINNLHAVFGASNVDGHGFVQPGADWRTSTSQMHLEITNIGDLLNAVRANSSAGVTTALAMAQFMGHRDGNRLSWDVALGNGTVTVNNVPLPLPLP</sequence>
<protein>
    <submittedName>
        <fullName evidence="2">Uncharacterized protein</fullName>
    </submittedName>
</protein>
<keyword evidence="1" id="KW-0732">Signal</keyword>
<keyword evidence="3" id="KW-1185">Reference proteome</keyword>
<evidence type="ECO:0000256" key="1">
    <source>
        <dbReference type="SAM" id="SignalP"/>
    </source>
</evidence>
<evidence type="ECO:0000313" key="2">
    <source>
        <dbReference type="EMBL" id="AQS87090.1"/>
    </source>
</evidence>
<gene>
    <name evidence="2" type="ORF">A0U93_03080</name>
</gene>
<name>A0A1U9KN17_9PROT</name>
<dbReference type="KEGG" id="nch:A0U93_03080"/>
<feature type="chain" id="PRO_5012843833" evidence="1">
    <location>
        <begin position="25"/>
        <end position="310"/>
    </location>
</feature>
<dbReference type="Proteomes" id="UP000188604">
    <property type="component" value="Chromosome"/>
</dbReference>
<feature type="signal peptide" evidence="1">
    <location>
        <begin position="1"/>
        <end position="24"/>
    </location>
</feature>
<proteinExistence type="predicted"/>
<dbReference type="AlphaFoldDB" id="A0A1U9KN17"/>
<dbReference type="EMBL" id="CP014691">
    <property type="protein sequence ID" value="AQS87090.1"/>
    <property type="molecule type" value="Genomic_DNA"/>
</dbReference>
<accession>A0A1U9KN17</accession>